<dbReference type="AlphaFoldDB" id="A0A2A2M2W8"/>
<organism evidence="1 2">
    <name type="scientific">Diploscapter pachys</name>
    <dbReference type="NCBI Taxonomy" id="2018661"/>
    <lineage>
        <taxon>Eukaryota</taxon>
        <taxon>Metazoa</taxon>
        <taxon>Ecdysozoa</taxon>
        <taxon>Nematoda</taxon>
        <taxon>Chromadorea</taxon>
        <taxon>Rhabditida</taxon>
        <taxon>Rhabditina</taxon>
        <taxon>Rhabditomorpha</taxon>
        <taxon>Rhabditoidea</taxon>
        <taxon>Rhabditidae</taxon>
        <taxon>Diploscapter</taxon>
    </lineage>
</organism>
<dbReference type="EMBL" id="LIAE01006005">
    <property type="protein sequence ID" value="PAV92792.1"/>
    <property type="molecule type" value="Genomic_DNA"/>
</dbReference>
<accession>A0A2A2M2W8</accession>
<comment type="caution">
    <text evidence="1">The sequence shown here is derived from an EMBL/GenBank/DDBJ whole genome shotgun (WGS) entry which is preliminary data.</text>
</comment>
<evidence type="ECO:0000313" key="2">
    <source>
        <dbReference type="Proteomes" id="UP000218231"/>
    </source>
</evidence>
<dbReference type="STRING" id="2018661.A0A2A2M2W8"/>
<keyword evidence="2" id="KW-1185">Reference proteome</keyword>
<name>A0A2A2M2W8_9BILA</name>
<sequence>MLSTLARTSGRLVVDDQKPMDEQINPSFFKMVGYYYDKGATAIESKLVEELKSNAMSTKDKKNFVQGILKSIKPVNKLIFLHRV</sequence>
<protein>
    <submittedName>
        <fullName evidence="1">Uncharacterized protein</fullName>
    </submittedName>
</protein>
<reference evidence="1 2" key="1">
    <citation type="journal article" date="2017" name="Curr. Biol.">
        <title>Genome architecture and evolution of a unichromosomal asexual nematode.</title>
        <authorList>
            <person name="Fradin H."/>
            <person name="Zegar C."/>
            <person name="Gutwein M."/>
            <person name="Lucas J."/>
            <person name="Kovtun M."/>
            <person name="Corcoran D."/>
            <person name="Baugh L.R."/>
            <person name="Kiontke K."/>
            <person name="Gunsalus K."/>
            <person name="Fitch D.H."/>
            <person name="Piano F."/>
        </authorList>
    </citation>
    <scope>NUCLEOTIDE SEQUENCE [LARGE SCALE GENOMIC DNA]</scope>
    <source>
        <strain evidence="1">PF1309</strain>
    </source>
</reference>
<dbReference type="Gene3D" id="1.10.287.140">
    <property type="match status" value="1"/>
</dbReference>
<proteinExistence type="predicted"/>
<evidence type="ECO:0000313" key="1">
    <source>
        <dbReference type="EMBL" id="PAV92792.1"/>
    </source>
</evidence>
<gene>
    <name evidence="1" type="ORF">WR25_22678</name>
</gene>
<dbReference type="OrthoDB" id="6718861at2759"/>
<dbReference type="Proteomes" id="UP000218231">
    <property type="component" value="Unassembled WGS sequence"/>
</dbReference>